<protein>
    <submittedName>
        <fullName evidence="1">Uncharacterized protein</fullName>
    </submittedName>
</protein>
<proteinExistence type="predicted"/>
<gene>
    <name evidence="1" type="ORF">GCM10022254_37820</name>
</gene>
<reference evidence="2" key="1">
    <citation type="journal article" date="2019" name="Int. J. Syst. Evol. Microbiol.">
        <title>The Global Catalogue of Microorganisms (GCM) 10K type strain sequencing project: providing services to taxonomists for standard genome sequencing and annotation.</title>
        <authorList>
            <consortium name="The Broad Institute Genomics Platform"/>
            <consortium name="The Broad Institute Genome Sequencing Center for Infectious Disease"/>
            <person name="Wu L."/>
            <person name="Ma J."/>
        </authorList>
    </citation>
    <scope>NUCLEOTIDE SEQUENCE [LARGE SCALE GENOMIC DNA]</scope>
    <source>
        <strain evidence="2">JCM 17440</strain>
    </source>
</reference>
<dbReference type="RefSeq" id="WP_344898349.1">
    <property type="nucleotide sequence ID" value="NZ_BAABAS010000007.1"/>
</dbReference>
<dbReference type="Proteomes" id="UP001501710">
    <property type="component" value="Unassembled WGS sequence"/>
</dbReference>
<evidence type="ECO:0000313" key="1">
    <source>
        <dbReference type="EMBL" id="GAA4234005.1"/>
    </source>
</evidence>
<dbReference type="EMBL" id="BAABAS010000007">
    <property type="protein sequence ID" value="GAA4234005.1"/>
    <property type="molecule type" value="Genomic_DNA"/>
</dbReference>
<sequence>MSLSHLVDQLVRAAVIEDRSFDGLLPQLMEASRTASPTEMGAAMPRMADGIAEAPPNLGGWLAIVTGAWIENGADPGAAGPAVVERITDVTAGALTFANAWQEATGGAPPDMEGEQPSQQIFDTIAPKLEDRAIGTRACPPTSPP</sequence>
<keyword evidence="2" id="KW-1185">Reference proteome</keyword>
<name>A0ABP8C677_9ACTN</name>
<accession>A0ABP8C677</accession>
<comment type="caution">
    <text evidence="1">The sequence shown here is derived from an EMBL/GenBank/DDBJ whole genome shotgun (WGS) entry which is preliminary data.</text>
</comment>
<organism evidence="1 2">
    <name type="scientific">Actinomadura meridiana</name>
    <dbReference type="NCBI Taxonomy" id="559626"/>
    <lineage>
        <taxon>Bacteria</taxon>
        <taxon>Bacillati</taxon>
        <taxon>Actinomycetota</taxon>
        <taxon>Actinomycetes</taxon>
        <taxon>Streptosporangiales</taxon>
        <taxon>Thermomonosporaceae</taxon>
        <taxon>Actinomadura</taxon>
    </lineage>
</organism>
<evidence type="ECO:0000313" key="2">
    <source>
        <dbReference type="Proteomes" id="UP001501710"/>
    </source>
</evidence>